<evidence type="ECO:0000313" key="1">
    <source>
        <dbReference type="EMBL" id="MCA5894175.1"/>
    </source>
</evidence>
<proteinExistence type="predicted"/>
<dbReference type="EMBL" id="JAIXCQ010000008">
    <property type="protein sequence ID" value="MCA5894175.1"/>
    <property type="molecule type" value="Genomic_DNA"/>
</dbReference>
<evidence type="ECO:0000313" key="2">
    <source>
        <dbReference type="Proteomes" id="UP001319870"/>
    </source>
</evidence>
<reference evidence="1 2" key="1">
    <citation type="submission" date="2021-09" db="EMBL/GenBank/DDBJ databases">
        <title>Isoptericola luteus sp. nov., a novel bacterium isolated from Harbin, the capital city of Heilongjiang province.</title>
        <authorList>
            <person name="Li J."/>
        </authorList>
    </citation>
    <scope>NUCLEOTIDE SEQUENCE [LARGE SCALE GENOMIC DNA]</scope>
    <source>
        <strain evidence="1 2">NEAU-Y5</strain>
    </source>
</reference>
<accession>A0ABS7ZGM9</accession>
<gene>
    <name evidence="1" type="ORF">LEP48_12575</name>
</gene>
<comment type="caution">
    <text evidence="1">The sequence shown here is derived from an EMBL/GenBank/DDBJ whole genome shotgun (WGS) entry which is preliminary data.</text>
</comment>
<organism evidence="1 2">
    <name type="scientific">Isoptericola luteus</name>
    <dbReference type="NCBI Taxonomy" id="2879484"/>
    <lineage>
        <taxon>Bacteria</taxon>
        <taxon>Bacillati</taxon>
        <taxon>Actinomycetota</taxon>
        <taxon>Actinomycetes</taxon>
        <taxon>Micrococcales</taxon>
        <taxon>Promicromonosporaceae</taxon>
        <taxon>Isoptericola</taxon>
    </lineage>
</organism>
<keyword evidence="2" id="KW-1185">Reference proteome</keyword>
<sequence length="49" mass="5724">MTLRRSDKGKKTITMPCVERGQHYFEVFYKGSTTTGRSDSKNTNYFTVR</sequence>
<protein>
    <submittedName>
        <fullName evidence="1">Uncharacterized protein</fullName>
    </submittedName>
</protein>
<name>A0ABS7ZGM9_9MICO</name>
<dbReference type="Proteomes" id="UP001319870">
    <property type="component" value="Unassembled WGS sequence"/>
</dbReference>
<dbReference type="RefSeq" id="WP_225565940.1">
    <property type="nucleotide sequence ID" value="NZ_JAIXCQ010000008.1"/>
</dbReference>